<keyword evidence="2" id="KW-0560">Oxidoreductase</keyword>
<dbReference type="Gene3D" id="3.40.50.720">
    <property type="entry name" value="NAD(P)-binding Rossmann-like Domain"/>
    <property type="match status" value="1"/>
</dbReference>
<dbReference type="CDD" id="cd05233">
    <property type="entry name" value="SDR_c"/>
    <property type="match status" value="1"/>
</dbReference>
<gene>
    <name evidence="6" type="ORF">POL68_22685</name>
</gene>
<comment type="similarity">
    <text evidence="1 3">Belongs to the short-chain dehydrogenases/reductases (SDR) family.</text>
</comment>
<dbReference type="InterPro" id="IPR002347">
    <property type="entry name" value="SDR_fam"/>
</dbReference>
<organism evidence="6 7">
    <name type="scientific">Stigmatella ashevillensis</name>
    <dbReference type="NCBI Taxonomy" id="2995309"/>
    <lineage>
        <taxon>Bacteria</taxon>
        <taxon>Pseudomonadati</taxon>
        <taxon>Myxococcota</taxon>
        <taxon>Myxococcia</taxon>
        <taxon>Myxococcales</taxon>
        <taxon>Cystobacterineae</taxon>
        <taxon>Archangiaceae</taxon>
        <taxon>Stigmatella</taxon>
    </lineage>
</organism>
<protein>
    <submittedName>
        <fullName evidence="6">SDR family NAD(P)-dependent oxidoreductase</fullName>
    </submittedName>
</protein>
<sequence>MARFILNVGPTVFQHCLPTHESQEKTMASVEQKVEQKKTRPLAVVTGASSGIGYELARQFVHNGFDVLIAAEDDGITEAARTLAGSGRVESVKVDLARYEGVEFLYAKIQALGRPVDAIAINAGVGVGGDFARQTRLEDELNLISLNVTSAVHLAKRVSKDMVQRRSGRILFTSSIAAVMPAPFEAVYGASKAFLQSFSEALRNELSDVGITVTALMPGPTETNFFHRAGMDDTRVGQQQKDDAGEVARQGFEALMAGKDKVVAGSLKNRVMDGGRRPSDSGSGHGPTAPAAHRAGFREEEQVAAFHR</sequence>
<reference evidence="6 7" key="1">
    <citation type="submission" date="2022-11" db="EMBL/GenBank/DDBJ databases">
        <title>Minimal conservation of predation-associated metabolite biosynthetic gene clusters underscores biosynthetic potential of Myxococcota including descriptions for ten novel species: Archangium lansinium sp. nov., Myxococcus landrumus sp. nov., Nannocystis bai.</title>
        <authorList>
            <person name="Ahearne A."/>
            <person name="Stevens C."/>
            <person name="Dowd S."/>
        </authorList>
    </citation>
    <scope>NUCLEOTIDE SEQUENCE [LARGE SCALE GENOMIC DNA]</scope>
    <source>
        <strain evidence="6 7">NCWAL01</strain>
    </source>
</reference>
<dbReference type="PRINTS" id="PR00081">
    <property type="entry name" value="GDHRDH"/>
</dbReference>
<dbReference type="EMBL" id="JAQNDM010000002">
    <property type="protein sequence ID" value="MDC0711294.1"/>
    <property type="molecule type" value="Genomic_DNA"/>
</dbReference>
<dbReference type="PRINTS" id="PR00080">
    <property type="entry name" value="SDRFAMILY"/>
</dbReference>
<feature type="compositionally biased region" description="Basic and acidic residues" evidence="4">
    <location>
        <begin position="270"/>
        <end position="279"/>
    </location>
</feature>
<evidence type="ECO:0000256" key="4">
    <source>
        <dbReference type="SAM" id="MobiDB-lite"/>
    </source>
</evidence>
<feature type="domain" description="Ketoreductase" evidence="5">
    <location>
        <begin position="41"/>
        <end position="223"/>
    </location>
</feature>
<dbReference type="SUPFAM" id="SSF51735">
    <property type="entry name" value="NAD(P)-binding Rossmann-fold domains"/>
    <property type="match status" value="1"/>
</dbReference>
<evidence type="ECO:0000256" key="2">
    <source>
        <dbReference type="ARBA" id="ARBA00023002"/>
    </source>
</evidence>
<dbReference type="PANTHER" id="PTHR44196">
    <property type="entry name" value="DEHYDROGENASE/REDUCTASE SDR FAMILY MEMBER 7B"/>
    <property type="match status" value="1"/>
</dbReference>
<dbReference type="Proteomes" id="UP001221838">
    <property type="component" value="Unassembled WGS sequence"/>
</dbReference>
<dbReference type="SMART" id="SM00822">
    <property type="entry name" value="PKS_KR"/>
    <property type="match status" value="1"/>
</dbReference>
<evidence type="ECO:0000256" key="1">
    <source>
        <dbReference type="ARBA" id="ARBA00006484"/>
    </source>
</evidence>
<evidence type="ECO:0000259" key="5">
    <source>
        <dbReference type="SMART" id="SM00822"/>
    </source>
</evidence>
<dbReference type="Pfam" id="PF00106">
    <property type="entry name" value="adh_short"/>
    <property type="match status" value="1"/>
</dbReference>
<dbReference type="InterPro" id="IPR057326">
    <property type="entry name" value="KR_dom"/>
</dbReference>
<name>A0ABT5DE15_9BACT</name>
<evidence type="ECO:0000256" key="3">
    <source>
        <dbReference type="RuleBase" id="RU000363"/>
    </source>
</evidence>
<evidence type="ECO:0000313" key="6">
    <source>
        <dbReference type="EMBL" id="MDC0711294.1"/>
    </source>
</evidence>
<keyword evidence="7" id="KW-1185">Reference proteome</keyword>
<accession>A0ABT5DE15</accession>
<feature type="region of interest" description="Disordered" evidence="4">
    <location>
        <begin position="270"/>
        <end position="308"/>
    </location>
</feature>
<dbReference type="InterPro" id="IPR020904">
    <property type="entry name" value="Sc_DH/Rdtase_CS"/>
</dbReference>
<dbReference type="InterPro" id="IPR036291">
    <property type="entry name" value="NAD(P)-bd_dom_sf"/>
</dbReference>
<evidence type="ECO:0000313" key="7">
    <source>
        <dbReference type="Proteomes" id="UP001221838"/>
    </source>
</evidence>
<dbReference type="RefSeq" id="WP_272141250.1">
    <property type="nucleotide sequence ID" value="NZ_JAQNDM010000002.1"/>
</dbReference>
<dbReference type="PROSITE" id="PS00061">
    <property type="entry name" value="ADH_SHORT"/>
    <property type="match status" value="1"/>
</dbReference>
<proteinExistence type="inferred from homology"/>
<comment type="caution">
    <text evidence="6">The sequence shown here is derived from an EMBL/GenBank/DDBJ whole genome shotgun (WGS) entry which is preliminary data.</text>
</comment>
<dbReference type="PANTHER" id="PTHR44196:SF2">
    <property type="entry name" value="SHORT-CHAIN DEHYDROGENASE-RELATED"/>
    <property type="match status" value="1"/>
</dbReference>